<keyword evidence="4" id="KW-1185">Reference proteome</keyword>
<dbReference type="PANTHER" id="PTHR45138">
    <property type="entry name" value="REGULATORY COMPONENTS OF SENSORY TRANSDUCTION SYSTEM"/>
    <property type="match status" value="1"/>
</dbReference>
<organism evidence="3 4">
    <name type="scientific">Croceibacterium atlanticum</name>
    <dbReference type="NCBI Taxonomy" id="1267766"/>
    <lineage>
        <taxon>Bacteria</taxon>
        <taxon>Pseudomonadati</taxon>
        <taxon>Pseudomonadota</taxon>
        <taxon>Alphaproteobacteria</taxon>
        <taxon>Sphingomonadales</taxon>
        <taxon>Erythrobacteraceae</taxon>
        <taxon>Croceibacterium</taxon>
    </lineage>
</organism>
<keyword evidence="3" id="KW-0808">Transferase</keyword>
<dbReference type="EMBL" id="CP011452">
    <property type="protein sequence ID" value="AKH43105.1"/>
    <property type="molecule type" value="Genomic_DNA"/>
</dbReference>
<proteinExistence type="predicted"/>
<dbReference type="Pfam" id="PF00990">
    <property type="entry name" value="GGDEF"/>
    <property type="match status" value="1"/>
</dbReference>
<accession>A0A0F7KWE4</accession>
<dbReference type="AlphaFoldDB" id="A0A0F7KWE4"/>
<evidence type="ECO:0000313" key="4">
    <source>
        <dbReference type="Proteomes" id="UP000034392"/>
    </source>
</evidence>
<dbReference type="Gene3D" id="3.30.70.270">
    <property type="match status" value="1"/>
</dbReference>
<keyword evidence="3" id="KW-0548">Nucleotidyltransferase</keyword>
<dbReference type="GO" id="GO:0043709">
    <property type="term" value="P:cell adhesion involved in single-species biofilm formation"/>
    <property type="evidence" value="ECO:0007669"/>
    <property type="project" value="TreeGrafter"/>
</dbReference>
<sequence length="549" mass="60773">MAATAPDEHLAVAPTCHAYSGEDVSMGEADRLNWICDNDSWQDGAAVSWLRFTDWDRRDPPRVFASRITKFTSIAIAARDGDGTMRTFEYRMAEAKPIVAGGVFTLALPPQRADTEAYLVRILRPHSVTIASDARLSRNPQEVAGTISAVLILVLVLGMLFTPLLFDINFYFILRERFVLLHAAMILAMMAFILFSGGLITFFHPVPIGVMALLGPLCWPVGAGLAGFFMNAYLEAEALPPIYRRIVKLTAWWVILVPGFCALKFDFAQPFGNQLYFLAFLPIVPVYAGAIIIALWRRSRAARFLAVAWLPVIAAGTERYFRGIGLYSGNDAIDDLLVLALGLEVIIIALGVADRFVGIRRERDQALGEAKTLSEISERDVLTGLLNRRALHDRFESLRREGFVNLALFDLDRFKDINDRFGHHTGDKVLRAAAVALVGDSDSRVFRIGGEEFLVLFRGGNIRERAENARRAIAPRVSGHVPGLDRIVTASVGMVEMPFDSISKSGFAELYEHADRLLYAAKAGGRNRLVSEKVQVFRQRKESAEASAA</sequence>
<dbReference type="EC" id="2.7.7.65" evidence="1"/>
<dbReference type="SMART" id="SM00267">
    <property type="entry name" value="GGDEF"/>
    <property type="match status" value="1"/>
</dbReference>
<dbReference type="SUPFAM" id="SSF55073">
    <property type="entry name" value="Nucleotide cyclase"/>
    <property type="match status" value="1"/>
</dbReference>
<dbReference type="OrthoDB" id="9759607at2"/>
<dbReference type="RefSeq" id="WP_053833530.1">
    <property type="nucleotide sequence ID" value="NZ_CP011452.2"/>
</dbReference>
<dbReference type="InterPro" id="IPR043128">
    <property type="entry name" value="Rev_trsase/Diguanyl_cyclase"/>
</dbReference>
<dbReference type="NCBIfam" id="TIGR00254">
    <property type="entry name" value="GGDEF"/>
    <property type="match status" value="1"/>
</dbReference>
<dbReference type="InterPro" id="IPR029787">
    <property type="entry name" value="Nucleotide_cyclase"/>
</dbReference>
<comment type="catalytic activity">
    <reaction evidence="2">
        <text>2 GTP = 3',3'-c-di-GMP + 2 diphosphate</text>
        <dbReference type="Rhea" id="RHEA:24898"/>
        <dbReference type="ChEBI" id="CHEBI:33019"/>
        <dbReference type="ChEBI" id="CHEBI:37565"/>
        <dbReference type="ChEBI" id="CHEBI:58805"/>
        <dbReference type="EC" id="2.7.7.65"/>
    </reaction>
</comment>
<dbReference type="STRING" id="1267766.WYH_02071"/>
<dbReference type="PANTHER" id="PTHR45138:SF9">
    <property type="entry name" value="DIGUANYLATE CYCLASE DGCM-RELATED"/>
    <property type="match status" value="1"/>
</dbReference>
<dbReference type="InterPro" id="IPR050469">
    <property type="entry name" value="Diguanylate_Cyclase"/>
</dbReference>
<evidence type="ECO:0000313" key="3">
    <source>
        <dbReference type="EMBL" id="AKH43105.1"/>
    </source>
</evidence>
<evidence type="ECO:0000256" key="1">
    <source>
        <dbReference type="ARBA" id="ARBA00012528"/>
    </source>
</evidence>
<dbReference type="PROSITE" id="PS50887">
    <property type="entry name" value="GGDEF"/>
    <property type="match status" value="1"/>
</dbReference>
<protein>
    <recommendedName>
        <fullName evidence="1">diguanylate cyclase</fullName>
        <ecNumber evidence="1">2.7.7.65</ecNumber>
    </recommendedName>
</protein>
<gene>
    <name evidence="3" type="primary">ydeH</name>
    <name evidence="3" type="ORF">WYH_02071</name>
</gene>
<name>A0A0F7KWE4_9SPHN</name>
<evidence type="ECO:0000256" key="2">
    <source>
        <dbReference type="ARBA" id="ARBA00034247"/>
    </source>
</evidence>
<dbReference type="KEGG" id="aay:WYH_02071"/>
<dbReference type="Pfam" id="PF07695">
    <property type="entry name" value="7TMR-DISM_7TM"/>
    <property type="match status" value="1"/>
</dbReference>
<reference evidence="3" key="1">
    <citation type="submission" date="2015-05" db="EMBL/GenBank/DDBJ databases">
        <title>The complete genome of Altererythrobacter atlanticus strain 26DY36.</title>
        <authorList>
            <person name="Wu Y.-H."/>
            <person name="Cheng H."/>
            <person name="Wu X.-W."/>
        </authorList>
    </citation>
    <scope>NUCLEOTIDE SEQUENCE [LARGE SCALE GENOMIC DNA]</scope>
    <source>
        <strain evidence="3">26DY36</strain>
    </source>
</reference>
<dbReference type="CDD" id="cd01949">
    <property type="entry name" value="GGDEF"/>
    <property type="match status" value="1"/>
</dbReference>
<dbReference type="GO" id="GO:1902201">
    <property type="term" value="P:negative regulation of bacterial-type flagellum-dependent cell motility"/>
    <property type="evidence" value="ECO:0007669"/>
    <property type="project" value="TreeGrafter"/>
</dbReference>
<dbReference type="InterPro" id="IPR011623">
    <property type="entry name" value="7TMR_DISM_rcpt_extracell_dom1"/>
</dbReference>
<dbReference type="Proteomes" id="UP000034392">
    <property type="component" value="Chromosome"/>
</dbReference>
<dbReference type="GO" id="GO:0005886">
    <property type="term" value="C:plasma membrane"/>
    <property type="evidence" value="ECO:0007669"/>
    <property type="project" value="TreeGrafter"/>
</dbReference>
<dbReference type="PATRIC" id="fig|1267766.3.peg.2094"/>
<dbReference type="InterPro" id="IPR000160">
    <property type="entry name" value="GGDEF_dom"/>
</dbReference>
<dbReference type="GO" id="GO:0052621">
    <property type="term" value="F:diguanylate cyclase activity"/>
    <property type="evidence" value="ECO:0007669"/>
    <property type="project" value="UniProtKB-EC"/>
</dbReference>